<dbReference type="VEuPathDB" id="TriTrypDB:BSAL_85645"/>
<name>A0A0S4J4L6_BODSA</name>
<feature type="non-terminal residue" evidence="3">
    <location>
        <position position="1"/>
    </location>
</feature>
<feature type="region of interest" description="Disordered" evidence="1">
    <location>
        <begin position="118"/>
        <end position="157"/>
    </location>
</feature>
<feature type="compositionally biased region" description="Polar residues" evidence="1">
    <location>
        <begin position="118"/>
        <end position="129"/>
    </location>
</feature>
<dbReference type="AlphaFoldDB" id="A0A0S4J4L6"/>
<evidence type="ECO:0000256" key="2">
    <source>
        <dbReference type="SAM" id="Phobius"/>
    </source>
</evidence>
<reference evidence="4" key="1">
    <citation type="submission" date="2015-09" db="EMBL/GenBank/DDBJ databases">
        <authorList>
            <consortium name="Pathogen Informatics"/>
        </authorList>
    </citation>
    <scope>NUCLEOTIDE SEQUENCE [LARGE SCALE GENOMIC DNA]</scope>
    <source>
        <strain evidence="4">Lake Konstanz</strain>
    </source>
</reference>
<dbReference type="Proteomes" id="UP000051952">
    <property type="component" value="Unassembled WGS sequence"/>
</dbReference>
<evidence type="ECO:0000313" key="3">
    <source>
        <dbReference type="EMBL" id="CUG78184.1"/>
    </source>
</evidence>
<gene>
    <name evidence="3" type="ORF">BSAL_85645</name>
</gene>
<evidence type="ECO:0000256" key="1">
    <source>
        <dbReference type="SAM" id="MobiDB-lite"/>
    </source>
</evidence>
<organism evidence="3 4">
    <name type="scientific">Bodo saltans</name>
    <name type="common">Flagellated protozoan</name>
    <dbReference type="NCBI Taxonomy" id="75058"/>
    <lineage>
        <taxon>Eukaryota</taxon>
        <taxon>Discoba</taxon>
        <taxon>Euglenozoa</taxon>
        <taxon>Kinetoplastea</taxon>
        <taxon>Metakinetoplastina</taxon>
        <taxon>Eubodonida</taxon>
        <taxon>Bodonidae</taxon>
        <taxon>Bodo</taxon>
    </lineage>
</organism>
<protein>
    <submittedName>
        <fullName evidence="3">Transmembrane protein, putative</fullName>
    </submittedName>
</protein>
<feature type="transmembrane region" description="Helical" evidence="2">
    <location>
        <begin position="60"/>
        <end position="79"/>
    </location>
</feature>
<keyword evidence="4" id="KW-1185">Reference proteome</keyword>
<evidence type="ECO:0000313" key="4">
    <source>
        <dbReference type="Proteomes" id="UP000051952"/>
    </source>
</evidence>
<keyword evidence="2" id="KW-0472">Membrane</keyword>
<keyword evidence="2" id="KW-1133">Transmembrane helix</keyword>
<sequence length="157" mass="17163">LMIHDDELVMLFDTLGLSTFDRCVVRRYLDLPEDALWACWTAAKVSLFLVASAFRLSRAVIGVPGLLLLTAGVGVGLAGKNLRGKILEEAMKVVNRQGERFGTASPLVPNETLTATQPAPVHQAQSTPRGPSASHHSRTVERMRSNPFFDPDDLPQK</sequence>
<proteinExistence type="predicted"/>
<accession>A0A0S4J4L6</accession>
<feature type="non-terminal residue" evidence="3">
    <location>
        <position position="157"/>
    </location>
</feature>
<keyword evidence="2 3" id="KW-0812">Transmembrane</keyword>
<dbReference type="EMBL" id="CYKH01001018">
    <property type="protein sequence ID" value="CUG78184.1"/>
    <property type="molecule type" value="Genomic_DNA"/>
</dbReference>